<evidence type="ECO:0000313" key="3">
    <source>
        <dbReference type="Proteomes" id="UP000663937"/>
    </source>
</evidence>
<dbReference type="Proteomes" id="UP000663937">
    <property type="component" value="Chromosome"/>
</dbReference>
<organism evidence="2 3">
    <name type="scientific">Pengzhenrongella sicca</name>
    <dbReference type="NCBI Taxonomy" id="2819238"/>
    <lineage>
        <taxon>Bacteria</taxon>
        <taxon>Bacillati</taxon>
        <taxon>Actinomycetota</taxon>
        <taxon>Actinomycetes</taxon>
        <taxon>Micrococcales</taxon>
        <taxon>Pengzhenrongella</taxon>
    </lineage>
</organism>
<dbReference type="InterPro" id="IPR013785">
    <property type="entry name" value="Aldolase_TIM"/>
</dbReference>
<accession>A0A8A4ZDA2</accession>
<dbReference type="PANTHER" id="PTHR22893">
    <property type="entry name" value="NADH OXIDOREDUCTASE-RELATED"/>
    <property type="match status" value="1"/>
</dbReference>
<dbReference type="Pfam" id="PF00724">
    <property type="entry name" value="Oxidored_FMN"/>
    <property type="match status" value="1"/>
</dbReference>
<dbReference type="SUPFAM" id="SSF51395">
    <property type="entry name" value="FMN-linked oxidoreductases"/>
    <property type="match status" value="1"/>
</dbReference>
<dbReference type="GO" id="GO:0010181">
    <property type="term" value="F:FMN binding"/>
    <property type="evidence" value="ECO:0007669"/>
    <property type="project" value="InterPro"/>
</dbReference>
<dbReference type="GO" id="GO:0016491">
    <property type="term" value="F:oxidoreductase activity"/>
    <property type="evidence" value="ECO:0007669"/>
    <property type="project" value="InterPro"/>
</dbReference>
<gene>
    <name evidence="2" type="ORF">J4E96_14270</name>
</gene>
<dbReference type="PANTHER" id="PTHR22893:SF55">
    <property type="entry name" value="OXIDOREDUCTASE-RELATED"/>
    <property type="match status" value="1"/>
</dbReference>
<dbReference type="InterPro" id="IPR001155">
    <property type="entry name" value="OxRdtase_FMN_N"/>
</dbReference>
<keyword evidence="3" id="KW-1185">Reference proteome</keyword>
<dbReference type="RefSeq" id="WP_227422761.1">
    <property type="nucleotide sequence ID" value="NZ_CP071868.1"/>
</dbReference>
<dbReference type="AlphaFoldDB" id="A0A8A4ZDA2"/>
<dbReference type="GO" id="GO:0005829">
    <property type="term" value="C:cytosol"/>
    <property type="evidence" value="ECO:0007669"/>
    <property type="project" value="TreeGrafter"/>
</dbReference>
<sequence length="374" mass="39790">MQVSRTTHPANPTSPRAAIGRLFEPTTVAGLALPSSFVMAPMTRARSPQGVPTAEVAAYYRRRAENGVGLIITEGTLIGHPSAGHEDAVPRMTAGPAEAGWRDVVDQVHQAGGRIAAQLWHVGSRRDDLDGTPAWSPSGVHEPGRLDGRAMSLRDVDTIIAAFAASARVAYRVGFDAVEIHGAHGYLVDEFLWSATNRRTDAYGETPGHRARFAAEIVAATRAATAPGYPIIFRFSQFKERDFTARLAETPGALLEVLEPIVGAGASILHASTRRFWEPEFPGSDLNLAGWAKRLTGLPTITVGSVGLTSDVVTAAPSQRDSLAALANRHADGEFDLVALGRALLSNPDWVTLAGQGCAGALVDYRKAHEAQLN</sequence>
<protein>
    <submittedName>
        <fullName evidence="2">12-oxophytodienoate reductase</fullName>
    </submittedName>
</protein>
<proteinExistence type="predicted"/>
<evidence type="ECO:0000313" key="2">
    <source>
        <dbReference type="EMBL" id="QTE28526.1"/>
    </source>
</evidence>
<reference evidence="2" key="1">
    <citation type="submission" date="2021-03" db="EMBL/GenBank/DDBJ databases">
        <title>Pengzhenrongella sicca gen. nov., sp. nov., a new member of suborder Micrococcineae isolated from High-Arctic tundra soil.</title>
        <authorList>
            <person name="Peng F."/>
        </authorList>
    </citation>
    <scope>NUCLEOTIDE SEQUENCE</scope>
    <source>
        <strain evidence="2">LRZ-2</strain>
    </source>
</reference>
<dbReference type="InterPro" id="IPR045247">
    <property type="entry name" value="Oye-like"/>
</dbReference>
<dbReference type="Gene3D" id="3.20.20.70">
    <property type="entry name" value="Aldolase class I"/>
    <property type="match status" value="1"/>
</dbReference>
<dbReference type="EMBL" id="CP071868">
    <property type="protein sequence ID" value="QTE28526.1"/>
    <property type="molecule type" value="Genomic_DNA"/>
</dbReference>
<dbReference type="KEGG" id="psic:J4E96_14270"/>
<name>A0A8A4ZDA2_9MICO</name>
<feature type="domain" description="NADH:flavin oxidoreductase/NADH oxidase N-terminal" evidence="1">
    <location>
        <begin position="22"/>
        <end position="356"/>
    </location>
</feature>
<evidence type="ECO:0000259" key="1">
    <source>
        <dbReference type="Pfam" id="PF00724"/>
    </source>
</evidence>